<dbReference type="GO" id="GO:0009103">
    <property type="term" value="P:lipopolysaccharide biosynthetic process"/>
    <property type="evidence" value="ECO:0007669"/>
    <property type="project" value="UniProtKB-UniRule"/>
</dbReference>
<evidence type="ECO:0000256" key="5">
    <source>
        <dbReference type="HAMAP-Rule" id="MF_00057"/>
    </source>
</evidence>
<dbReference type="CDD" id="cd02517">
    <property type="entry name" value="CMP-KDO-Synthetase"/>
    <property type="match status" value="1"/>
</dbReference>
<organism evidence="6 7">
    <name type="scientific">Tectimicrobiota bacterium</name>
    <dbReference type="NCBI Taxonomy" id="2528274"/>
    <lineage>
        <taxon>Bacteria</taxon>
        <taxon>Pseudomonadati</taxon>
        <taxon>Nitrospinota/Tectimicrobiota group</taxon>
        <taxon>Candidatus Tectimicrobiota</taxon>
    </lineage>
</organism>
<dbReference type="Proteomes" id="UP000741360">
    <property type="component" value="Unassembled WGS sequence"/>
</dbReference>
<evidence type="ECO:0000256" key="2">
    <source>
        <dbReference type="ARBA" id="ARBA00022679"/>
    </source>
</evidence>
<dbReference type="Pfam" id="PF02348">
    <property type="entry name" value="CTP_transf_3"/>
    <property type="match status" value="1"/>
</dbReference>
<reference evidence="6" key="1">
    <citation type="submission" date="2020-07" db="EMBL/GenBank/DDBJ databases">
        <title>Huge and variable diversity of episymbiotic CPR bacteria and DPANN archaea in groundwater ecosystems.</title>
        <authorList>
            <person name="He C.Y."/>
            <person name="Keren R."/>
            <person name="Whittaker M."/>
            <person name="Farag I.F."/>
            <person name="Doudna J."/>
            <person name="Cate J.H.D."/>
            <person name="Banfield J.F."/>
        </authorList>
    </citation>
    <scope>NUCLEOTIDE SEQUENCE</scope>
    <source>
        <strain evidence="6">NC_groundwater_717_Ag_S-0.2um_59_8</strain>
    </source>
</reference>
<sequence>MKSKVTAIIPARYNSSRFAGKPLASLCNKPLIQWVHELACRASSVDRVLVATDDERIAAAVRRFGGEPVLTSPDHPSGTDRLAEIVPLLDCDLIVNVQGDEPLLDPKDIDRAVSALEKDSQSSMSSLFYKITDPREHTDPNVVKVVIDRDGYALYFSRAPIPYRRNGAKESQGRVLGLKHIGLYVYRKDFLIRFASLPPSPLERWEKLEQLRALEWGYRIQMVEASRDTIGVDTPEDLEKVEARLARAGVV</sequence>
<evidence type="ECO:0000313" key="7">
    <source>
        <dbReference type="Proteomes" id="UP000741360"/>
    </source>
</evidence>
<comment type="caution">
    <text evidence="6">The sequence shown here is derived from an EMBL/GenBank/DDBJ whole genome shotgun (WGS) entry which is preliminary data.</text>
</comment>
<dbReference type="NCBIfam" id="NF009905">
    <property type="entry name" value="PRK13368.1"/>
    <property type="match status" value="1"/>
</dbReference>
<dbReference type="EMBL" id="JACPSX010000024">
    <property type="protein sequence ID" value="MBI3013714.1"/>
    <property type="molecule type" value="Genomic_DNA"/>
</dbReference>
<gene>
    <name evidence="5 6" type="primary">kdsB</name>
    <name evidence="6" type="ORF">HYY65_01315</name>
</gene>
<comment type="pathway">
    <text evidence="5">Nucleotide-sugar biosynthesis; CMP-3-deoxy-D-manno-octulosonate biosynthesis; CMP-3-deoxy-D-manno-octulosonate from 3-deoxy-D-manno-octulosonate and CTP: step 1/1.</text>
</comment>
<dbReference type="PANTHER" id="PTHR42866">
    <property type="entry name" value="3-DEOXY-MANNO-OCTULOSONATE CYTIDYLYLTRANSFERASE"/>
    <property type="match status" value="1"/>
</dbReference>
<comment type="similarity">
    <text evidence="5">Belongs to the KdsB family.</text>
</comment>
<keyword evidence="5" id="KW-0963">Cytoplasm</keyword>
<protein>
    <recommendedName>
        <fullName evidence="5">3-deoxy-manno-octulosonate cytidylyltransferase</fullName>
        <ecNumber evidence="5">2.7.7.38</ecNumber>
    </recommendedName>
    <alternativeName>
        <fullName evidence="5">CMP-2-keto-3-deoxyoctulosonic acid synthase</fullName>
        <shortName evidence="5">CKS</shortName>
        <shortName evidence="5">CMP-KDO synthase</shortName>
    </alternativeName>
</protein>
<evidence type="ECO:0000256" key="3">
    <source>
        <dbReference type="ARBA" id="ARBA00022695"/>
    </source>
</evidence>
<dbReference type="EC" id="2.7.7.38" evidence="5"/>
<name>A0A932GMK7_UNCTE</name>
<dbReference type="NCBIfam" id="NF003950">
    <property type="entry name" value="PRK05450.1-3"/>
    <property type="match status" value="1"/>
</dbReference>
<dbReference type="GO" id="GO:0016020">
    <property type="term" value="C:membrane"/>
    <property type="evidence" value="ECO:0007669"/>
    <property type="project" value="UniProtKB-SubCell"/>
</dbReference>
<dbReference type="FunFam" id="3.90.550.10:FF:000011">
    <property type="entry name" value="3-deoxy-manno-octulosonate cytidylyltransferase"/>
    <property type="match status" value="1"/>
</dbReference>
<comment type="catalytic activity">
    <reaction evidence="5">
        <text>3-deoxy-alpha-D-manno-oct-2-ulosonate + CTP = CMP-3-deoxy-beta-D-manno-octulosonate + diphosphate</text>
        <dbReference type="Rhea" id="RHEA:23448"/>
        <dbReference type="ChEBI" id="CHEBI:33019"/>
        <dbReference type="ChEBI" id="CHEBI:37563"/>
        <dbReference type="ChEBI" id="CHEBI:85986"/>
        <dbReference type="ChEBI" id="CHEBI:85987"/>
        <dbReference type="EC" id="2.7.7.38"/>
    </reaction>
</comment>
<evidence type="ECO:0000313" key="6">
    <source>
        <dbReference type="EMBL" id="MBI3013714.1"/>
    </source>
</evidence>
<dbReference type="NCBIfam" id="TIGR00466">
    <property type="entry name" value="kdsB"/>
    <property type="match status" value="1"/>
</dbReference>
<dbReference type="NCBIfam" id="NF003952">
    <property type="entry name" value="PRK05450.1-5"/>
    <property type="match status" value="1"/>
</dbReference>
<accession>A0A932GMK7</accession>
<dbReference type="GO" id="GO:0008690">
    <property type="term" value="F:3-deoxy-manno-octulosonate cytidylyltransferase activity"/>
    <property type="evidence" value="ECO:0007669"/>
    <property type="project" value="UniProtKB-UniRule"/>
</dbReference>
<comment type="subcellular location">
    <subcellularLocation>
        <location evidence="5">Cytoplasm</location>
    </subcellularLocation>
    <subcellularLocation>
        <location evidence="1">Membrane</location>
    </subcellularLocation>
</comment>
<evidence type="ECO:0000256" key="4">
    <source>
        <dbReference type="ARBA" id="ARBA00022985"/>
    </source>
</evidence>
<dbReference type="InterPro" id="IPR029044">
    <property type="entry name" value="Nucleotide-diphossugar_trans"/>
</dbReference>
<dbReference type="Gene3D" id="3.90.550.10">
    <property type="entry name" value="Spore Coat Polysaccharide Biosynthesis Protein SpsA, Chain A"/>
    <property type="match status" value="1"/>
</dbReference>
<dbReference type="SUPFAM" id="SSF53448">
    <property type="entry name" value="Nucleotide-diphospho-sugar transferases"/>
    <property type="match status" value="1"/>
</dbReference>
<evidence type="ECO:0000256" key="1">
    <source>
        <dbReference type="ARBA" id="ARBA00004370"/>
    </source>
</evidence>
<keyword evidence="4 5" id="KW-0448">Lipopolysaccharide biosynthesis</keyword>
<dbReference type="InterPro" id="IPR003329">
    <property type="entry name" value="Cytidylyl_trans"/>
</dbReference>
<dbReference type="PANTHER" id="PTHR42866:SF2">
    <property type="entry name" value="3-DEOXY-MANNO-OCTULOSONATE CYTIDYLYLTRANSFERASE, MITOCHONDRIAL"/>
    <property type="match status" value="1"/>
</dbReference>
<keyword evidence="3 5" id="KW-0548">Nucleotidyltransferase</keyword>
<dbReference type="InterPro" id="IPR004528">
    <property type="entry name" value="KdsB"/>
</dbReference>
<dbReference type="GO" id="GO:0005829">
    <property type="term" value="C:cytosol"/>
    <property type="evidence" value="ECO:0007669"/>
    <property type="project" value="TreeGrafter"/>
</dbReference>
<dbReference type="GO" id="GO:0033468">
    <property type="term" value="P:CMP-keto-3-deoxy-D-manno-octulosonic acid biosynthetic process"/>
    <property type="evidence" value="ECO:0007669"/>
    <property type="project" value="UniProtKB-UniRule"/>
</dbReference>
<dbReference type="AlphaFoldDB" id="A0A932GMK7"/>
<comment type="function">
    <text evidence="5">Activates KDO (a required 8-carbon sugar) for incorporation into bacterial lipopolysaccharide in Gram-negative bacteria.</text>
</comment>
<proteinExistence type="inferred from homology"/>
<dbReference type="HAMAP" id="MF_00057">
    <property type="entry name" value="KdsB"/>
    <property type="match status" value="1"/>
</dbReference>
<keyword evidence="2 5" id="KW-0808">Transferase</keyword>